<keyword evidence="5" id="KW-0378">Hydrolase</keyword>
<accession>A0ABZ1C9P1</accession>
<sequence>MKQLRLVCGLLAMCAAPLPHSLADSPVSDPWAPLDARPNPAWWSDAKFGLFIHWGPYAVPAFSAEKQYAEWYWMALRDRSRPDHAAVKAFHNATYGPDFDYRDFAPDFTAQFFDPQAWAQLFARSGARYVVLTSKHHDGFALWPSAEASRTWGRPWNAVEVGPQRDVLGDIATATREAGLKFGIYFSLYEWFNPLYREDPERYVAEHMMPQFKDVVTRYAPAVIFSDGEWDHPSATWRSPELLAWLFNESPAAADVVVNDRWGSETRHAHGGYYTTEYGSGMADATYPWEENRGMGHSYGYSRTENLADYTTGREFILMLADIVSRGGNFLLNIGPTADGRIPVIMQQRLTDIGDWLAINGEAIYGTRPWIRSTQWSAGTVRDQERGQYKSGYDILKLTVAPEAGMAVKELMFTRQGSDLFAICPALPPTQLRIRDLTPATDTLVTLLGYATPLAWTTEGDDTLITLPDLDVSRDGGRAAYVFKLAGALE</sequence>
<keyword evidence="4 7" id="KW-0732">Signal</keyword>
<evidence type="ECO:0000259" key="8">
    <source>
        <dbReference type="Pfam" id="PF01120"/>
    </source>
</evidence>
<dbReference type="InterPro" id="IPR057739">
    <property type="entry name" value="Glyco_hydro_29_N"/>
</dbReference>
<dbReference type="SUPFAM" id="SSF51445">
    <property type="entry name" value="(Trans)glycosidases"/>
    <property type="match status" value="1"/>
</dbReference>
<evidence type="ECO:0000256" key="3">
    <source>
        <dbReference type="ARBA" id="ARBA00012662"/>
    </source>
</evidence>
<dbReference type="SMART" id="SM00812">
    <property type="entry name" value="Alpha_L_fucos"/>
    <property type="match status" value="1"/>
</dbReference>
<evidence type="ECO:0000256" key="4">
    <source>
        <dbReference type="ARBA" id="ARBA00022729"/>
    </source>
</evidence>
<dbReference type="Gene3D" id="2.60.40.1180">
    <property type="entry name" value="Golgi alpha-mannosidase II"/>
    <property type="match status" value="1"/>
</dbReference>
<dbReference type="PANTHER" id="PTHR10030">
    <property type="entry name" value="ALPHA-L-FUCOSIDASE"/>
    <property type="match status" value="1"/>
</dbReference>
<proteinExistence type="inferred from homology"/>
<feature type="chain" id="PRO_5045112745" description="alpha-L-fucosidase" evidence="7">
    <location>
        <begin position="24"/>
        <end position="490"/>
    </location>
</feature>
<dbReference type="Pfam" id="PF01120">
    <property type="entry name" value="Alpha_L_fucos"/>
    <property type="match status" value="1"/>
</dbReference>
<dbReference type="InterPro" id="IPR016286">
    <property type="entry name" value="FUC_metazoa-typ"/>
</dbReference>
<evidence type="ECO:0000256" key="7">
    <source>
        <dbReference type="SAM" id="SignalP"/>
    </source>
</evidence>
<evidence type="ECO:0000256" key="1">
    <source>
        <dbReference type="ARBA" id="ARBA00004071"/>
    </source>
</evidence>
<dbReference type="InterPro" id="IPR000933">
    <property type="entry name" value="Glyco_hydro_29"/>
</dbReference>
<evidence type="ECO:0000256" key="2">
    <source>
        <dbReference type="ARBA" id="ARBA00007951"/>
    </source>
</evidence>
<comment type="similarity">
    <text evidence="2">Belongs to the glycosyl hydrolase 29 family.</text>
</comment>
<dbReference type="EMBL" id="CP139781">
    <property type="protein sequence ID" value="WRQ88407.1"/>
    <property type="molecule type" value="Genomic_DNA"/>
</dbReference>
<dbReference type="PANTHER" id="PTHR10030:SF37">
    <property type="entry name" value="ALPHA-L-FUCOSIDASE-RELATED"/>
    <property type="match status" value="1"/>
</dbReference>
<feature type="domain" description="Glycoside hydrolase family 29 N-terminal" evidence="8">
    <location>
        <begin position="23"/>
        <end position="362"/>
    </location>
</feature>
<gene>
    <name evidence="9" type="ORF">K1X11_003260</name>
</gene>
<evidence type="ECO:0000313" key="9">
    <source>
        <dbReference type="EMBL" id="WRQ88407.1"/>
    </source>
</evidence>
<dbReference type="PRINTS" id="PR00741">
    <property type="entry name" value="GLHYDRLASE29"/>
</dbReference>
<protein>
    <recommendedName>
        <fullName evidence="3">alpha-L-fucosidase</fullName>
        <ecNumber evidence="3">3.2.1.51</ecNumber>
    </recommendedName>
</protein>
<evidence type="ECO:0000256" key="6">
    <source>
        <dbReference type="ARBA" id="ARBA00023295"/>
    </source>
</evidence>
<comment type="function">
    <text evidence="1">Alpha-L-fucosidase is responsible for hydrolyzing the alpha-1,6-linked fucose joined to the reducing-end N-acetylglucosamine of the carbohydrate moieties of glycoproteins.</text>
</comment>
<evidence type="ECO:0000256" key="5">
    <source>
        <dbReference type="ARBA" id="ARBA00022801"/>
    </source>
</evidence>
<reference evidence="9 10" key="2">
    <citation type="submission" date="2023-12" db="EMBL/GenBank/DDBJ databases">
        <title>Description of an unclassified Opitutus bacterium of Verrucomicrobiota.</title>
        <authorList>
            <person name="Zhang D.-F."/>
        </authorList>
    </citation>
    <scope>NUCLEOTIDE SEQUENCE [LARGE SCALE GENOMIC DNA]</scope>
    <source>
        <strain evidence="9 10">WL0086</strain>
    </source>
</reference>
<name>A0ABZ1C9P1_9BACT</name>
<feature type="signal peptide" evidence="7">
    <location>
        <begin position="1"/>
        <end position="23"/>
    </location>
</feature>
<dbReference type="EC" id="3.2.1.51" evidence="3"/>
<dbReference type="InterPro" id="IPR013780">
    <property type="entry name" value="Glyco_hydro_b"/>
</dbReference>
<keyword evidence="10" id="KW-1185">Reference proteome</keyword>
<dbReference type="Proteomes" id="UP000738431">
    <property type="component" value="Chromosome"/>
</dbReference>
<keyword evidence="6" id="KW-0326">Glycosidase</keyword>
<evidence type="ECO:0000313" key="10">
    <source>
        <dbReference type="Proteomes" id="UP000738431"/>
    </source>
</evidence>
<dbReference type="InterPro" id="IPR017853">
    <property type="entry name" value="GH"/>
</dbReference>
<dbReference type="RefSeq" id="WP_225919635.1">
    <property type="nucleotide sequence ID" value="NZ_CP139781.1"/>
</dbReference>
<organism evidence="9 10">
    <name type="scientific">Actomonas aquatica</name>
    <dbReference type="NCBI Taxonomy" id="2866162"/>
    <lineage>
        <taxon>Bacteria</taxon>
        <taxon>Pseudomonadati</taxon>
        <taxon>Verrucomicrobiota</taxon>
        <taxon>Opitutia</taxon>
        <taxon>Opitutales</taxon>
        <taxon>Opitutaceae</taxon>
        <taxon>Actomonas</taxon>
    </lineage>
</organism>
<reference evidence="9 10" key="1">
    <citation type="submission" date="2021-08" db="EMBL/GenBank/DDBJ databases">
        <authorList>
            <person name="Zhang D."/>
            <person name="Zhang A."/>
            <person name="Wang L."/>
        </authorList>
    </citation>
    <scope>NUCLEOTIDE SEQUENCE [LARGE SCALE GENOMIC DNA]</scope>
    <source>
        <strain evidence="9 10">WL0086</strain>
    </source>
</reference>
<dbReference type="Gene3D" id="3.20.20.80">
    <property type="entry name" value="Glycosidases"/>
    <property type="match status" value="1"/>
</dbReference>